<sequence>EKKTKSKIDHQKGFLVHESGQLKISSRESANTPEGQISWVK</sequence>
<dbReference type="EMBL" id="BARU01001581">
    <property type="protein sequence ID" value="GAH19071.1"/>
    <property type="molecule type" value="Genomic_DNA"/>
</dbReference>
<evidence type="ECO:0000313" key="2">
    <source>
        <dbReference type="EMBL" id="GAH19071.1"/>
    </source>
</evidence>
<feature type="region of interest" description="Disordered" evidence="1">
    <location>
        <begin position="19"/>
        <end position="41"/>
    </location>
</feature>
<feature type="compositionally biased region" description="Polar residues" evidence="1">
    <location>
        <begin position="22"/>
        <end position="35"/>
    </location>
</feature>
<comment type="caution">
    <text evidence="2">The sequence shown here is derived from an EMBL/GenBank/DDBJ whole genome shotgun (WGS) entry which is preliminary data.</text>
</comment>
<accession>X1DE60</accession>
<organism evidence="2">
    <name type="scientific">marine sediment metagenome</name>
    <dbReference type="NCBI Taxonomy" id="412755"/>
    <lineage>
        <taxon>unclassified sequences</taxon>
        <taxon>metagenomes</taxon>
        <taxon>ecological metagenomes</taxon>
    </lineage>
</organism>
<feature type="non-terminal residue" evidence="2">
    <location>
        <position position="1"/>
    </location>
</feature>
<gene>
    <name evidence="2" type="ORF">S03H2_04076</name>
</gene>
<name>X1DE60_9ZZZZ</name>
<proteinExistence type="predicted"/>
<protein>
    <submittedName>
        <fullName evidence="2">Uncharacterized protein</fullName>
    </submittedName>
</protein>
<reference evidence="2" key="1">
    <citation type="journal article" date="2014" name="Front. Microbiol.">
        <title>High frequency of phylogenetically diverse reductive dehalogenase-homologous genes in deep subseafloor sedimentary metagenomes.</title>
        <authorList>
            <person name="Kawai M."/>
            <person name="Futagami T."/>
            <person name="Toyoda A."/>
            <person name="Takaki Y."/>
            <person name="Nishi S."/>
            <person name="Hori S."/>
            <person name="Arai W."/>
            <person name="Tsubouchi T."/>
            <person name="Morono Y."/>
            <person name="Uchiyama I."/>
            <person name="Ito T."/>
            <person name="Fujiyama A."/>
            <person name="Inagaki F."/>
            <person name="Takami H."/>
        </authorList>
    </citation>
    <scope>NUCLEOTIDE SEQUENCE</scope>
    <source>
        <strain evidence="2">Expedition CK06-06</strain>
    </source>
</reference>
<evidence type="ECO:0000256" key="1">
    <source>
        <dbReference type="SAM" id="MobiDB-lite"/>
    </source>
</evidence>
<dbReference type="AlphaFoldDB" id="X1DE60"/>